<dbReference type="EMBL" id="CAJHJT010000012">
    <property type="protein sequence ID" value="CAD6998777.1"/>
    <property type="molecule type" value="Genomic_DNA"/>
</dbReference>
<organism evidence="1 2">
    <name type="scientific">Ceratitis capitata</name>
    <name type="common">Mediterranean fruit fly</name>
    <name type="synonym">Tephritis capitata</name>
    <dbReference type="NCBI Taxonomy" id="7213"/>
    <lineage>
        <taxon>Eukaryota</taxon>
        <taxon>Metazoa</taxon>
        <taxon>Ecdysozoa</taxon>
        <taxon>Arthropoda</taxon>
        <taxon>Hexapoda</taxon>
        <taxon>Insecta</taxon>
        <taxon>Pterygota</taxon>
        <taxon>Neoptera</taxon>
        <taxon>Endopterygota</taxon>
        <taxon>Diptera</taxon>
        <taxon>Brachycera</taxon>
        <taxon>Muscomorpha</taxon>
        <taxon>Tephritoidea</taxon>
        <taxon>Tephritidae</taxon>
        <taxon>Ceratitis</taxon>
        <taxon>Ceratitis</taxon>
    </lineage>
</organism>
<evidence type="ECO:0000313" key="1">
    <source>
        <dbReference type="EMBL" id="CAD6998777.1"/>
    </source>
</evidence>
<name>A0A811ULT5_CERCA</name>
<reference evidence="1" key="1">
    <citation type="submission" date="2020-11" db="EMBL/GenBank/DDBJ databases">
        <authorList>
            <person name="Whitehead M."/>
        </authorList>
    </citation>
    <scope>NUCLEOTIDE SEQUENCE</scope>
    <source>
        <strain evidence="1">EGII</strain>
    </source>
</reference>
<sequence>MRIYGISSVDPTESLHIPLYIKRMRVLYICIYLLSSVYMNNYAHKFIHVASYASMFTFSHVCDSEKFIVDQNEQPLKMPSCFLHTNSNIVHIRIHIHTSVHT</sequence>
<dbReference type="AlphaFoldDB" id="A0A811ULT5"/>
<protein>
    <submittedName>
        <fullName evidence="1">(Mediterranean fruit fly) hypothetical protein</fullName>
    </submittedName>
</protein>
<dbReference type="Proteomes" id="UP000606786">
    <property type="component" value="Unassembled WGS sequence"/>
</dbReference>
<keyword evidence="2" id="KW-1185">Reference proteome</keyword>
<proteinExistence type="predicted"/>
<evidence type="ECO:0000313" key="2">
    <source>
        <dbReference type="Proteomes" id="UP000606786"/>
    </source>
</evidence>
<gene>
    <name evidence="1" type="ORF">CCAP1982_LOCUS7331</name>
</gene>
<accession>A0A811ULT5</accession>
<comment type="caution">
    <text evidence="1">The sequence shown here is derived from an EMBL/GenBank/DDBJ whole genome shotgun (WGS) entry which is preliminary data.</text>
</comment>